<reference evidence="1" key="1">
    <citation type="journal article" date="2021" name="PeerJ">
        <title>Extensive microbial diversity within the chicken gut microbiome revealed by metagenomics and culture.</title>
        <authorList>
            <person name="Gilroy R."/>
            <person name="Ravi A."/>
            <person name="Getino M."/>
            <person name="Pursley I."/>
            <person name="Horton D.L."/>
            <person name="Alikhan N.F."/>
            <person name="Baker D."/>
            <person name="Gharbi K."/>
            <person name="Hall N."/>
            <person name="Watson M."/>
            <person name="Adriaenssens E.M."/>
            <person name="Foster-Nyarko E."/>
            <person name="Jarju S."/>
            <person name="Secka A."/>
            <person name="Antonio M."/>
            <person name="Oren A."/>
            <person name="Chaudhuri R.R."/>
            <person name="La Ragione R."/>
            <person name="Hildebrand F."/>
            <person name="Pallen M.J."/>
        </authorList>
    </citation>
    <scope>NUCLEOTIDE SEQUENCE</scope>
    <source>
        <strain evidence="1">ChiHecec2B26-446</strain>
    </source>
</reference>
<evidence type="ECO:0000313" key="1">
    <source>
        <dbReference type="EMBL" id="HIW00161.1"/>
    </source>
</evidence>
<accession>A0A9D1PW41</accession>
<dbReference type="EMBL" id="DXHV01000035">
    <property type="protein sequence ID" value="HIW00161.1"/>
    <property type="molecule type" value="Genomic_DNA"/>
</dbReference>
<dbReference type="PANTHER" id="PTHR34374:SF1">
    <property type="entry name" value="LARGE RIBOSOMAL RNA SUBUNIT ACCUMULATION PROTEIN YCED HOMOLOG 1, CHLOROPLASTIC"/>
    <property type="match status" value="1"/>
</dbReference>
<organism evidence="1 2">
    <name type="scientific">Candidatus Desulfovibrio intestinipullorum</name>
    <dbReference type="NCBI Taxonomy" id="2838536"/>
    <lineage>
        <taxon>Bacteria</taxon>
        <taxon>Pseudomonadati</taxon>
        <taxon>Thermodesulfobacteriota</taxon>
        <taxon>Desulfovibrionia</taxon>
        <taxon>Desulfovibrionales</taxon>
        <taxon>Desulfovibrionaceae</taxon>
        <taxon>Desulfovibrio</taxon>
    </lineage>
</organism>
<dbReference type="Proteomes" id="UP000886752">
    <property type="component" value="Unassembled WGS sequence"/>
</dbReference>
<protein>
    <submittedName>
        <fullName evidence="1">DUF177 domain-containing protein</fullName>
    </submittedName>
</protein>
<comment type="caution">
    <text evidence="1">The sequence shown here is derived from an EMBL/GenBank/DDBJ whole genome shotgun (WGS) entry which is preliminary data.</text>
</comment>
<dbReference type="InterPro" id="IPR003772">
    <property type="entry name" value="YceD"/>
</dbReference>
<reference evidence="1" key="2">
    <citation type="submission" date="2021-04" db="EMBL/GenBank/DDBJ databases">
        <authorList>
            <person name="Gilroy R."/>
        </authorList>
    </citation>
    <scope>NUCLEOTIDE SEQUENCE</scope>
    <source>
        <strain evidence="1">ChiHecec2B26-446</strain>
    </source>
</reference>
<dbReference type="AlphaFoldDB" id="A0A9D1PW41"/>
<evidence type="ECO:0000313" key="2">
    <source>
        <dbReference type="Proteomes" id="UP000886752"/>
    </source>
</evidence>
<gene>
    <name evidence="1" type="ORF">H9894_03105</name>
</gene>
<name>A0A9D1PW41_9BACT</name>
<dbReference type="Pfam" id="PF02620">
    <property type="entry name" value="YceD"/>
    <property type="match status" value="1"/>
</dbReference>
<dbReference type="PANTHER" id="PTHR34374">
    <property type="entry name" value="LARGE RIBOSOMAL RNA SUBUNIT ACCUMULATION PROTEIN YCED HOMOLOG 1, CHLOROPLASTIC"/>
    <property type="match status" value="1"/>
</dbReference>
<proteinExistence type="predicted"/>
<sequence length="184" mass="20621">MPFKNPHHIPLRDIPPQGKSYEVSDVQVWQAPLEEFHMDCRLEDTPLMELTVLPVDEGWLLRGRIAARVILPCIRCTADIPVTIDERFEDYIQQPDEGEALPENDFAEGDDHLLLEHGALMLDLEAIAWEQFALALPPTPLCRPDCRGLCPHCGADLNKGPCSCPAEEGDPRLAVLRGIRIKKA</sequence>